<comment type="caution">
    <text evidence="1">The sequence shown here is derived from an EMBL/GenBank/DDBJ whole genome shotgun (WGS) entry which is preliminary data.</text>
</comment>
<reference evidence="1 2" key="1">
    <citation type="submission" date="2022-01" db="EMBL/GenBank/DDBJ databases">
        <authorList>
            <person name="Xiong W."/>
            <person name="Schranz E."/>
        </authorList>
    </citation>
    <scope>NUCLEOTIDE SEQUENCE [LARGE SCALE GENOMIC DNA]</scope>
</reference>
<keyword evidence="2" id="KW-1185">Reference proteome</keyword>
<organism evidence="1 2">
    <name type="scientific">Lactuca virosa</name>
    <dbReference type="NCBI Taxonomy" id="75947"/>
    <lineage>
        <taxon>Eukaryota</taxon>
        <taxon>Viridiplantae</taxon>
        <taxon>Streptophyta</taxon>
        <taxon>Embryophyta</taxon>
        <taxon>Tracheophyta</taxon>
        <taxon>Spermatophyta</taxon>
        <taxon>Magnoliopsida</taxon>
        <taxon>eudicotyledons</taxon>
        <taxon>Gunneridae</taxon>
        <taxon>Pentapetalae</taxon>
        <taxon>asterids</taxon>
        <taxon>campanulids</taxon>
        <taxon>Asterales</taxon>
        <taxon>Asteraceae</taxon>
        <taxon>Cichorioideae</taxon>
        <taxon>Cichorieae</taxon>
        <taxon>Lactucinae</taxon>
        <taxon>Lactuca</taxon>
    </lineage>
</organism>
<evidence type="ECO:0000313" key="1">
    <source>
        <dbReference type="EMBL" id="CAH1427921.1"/>
    </source>
</evidence>
<name>A0AAU9MQU7_9ASTR</name>
<gene>
    <name evidence="1" type="ORF">LVIROSA_LOCUS14888</name>
</gene>
<dbReference type="EMBL" id="CAKMRJ010002223">
    <property type="protein sequence ID" value="CAH1427921.1"/>
    <property type="molecule type" value="Genomic_DNA"/>
</dbReference>
<sequence>MVIGGHAVVGDDVVTGNGNLARKRVLPTAEGIGRCLGKHTHDTNMPSCLGQTSRRPPIVAHLLTSRRNFFGFGMINRQF</sequence>
<dbReference type="Proteomes" id="UP001157418">
    <property type="component" value="Unassembled WGS sequence"/>
</dbReference>
<proteinExistence type="predicted"/>
<protein>
    <submittedName>
        <fullName evidence="1">Uncharacterized protein</fullName>
    </submittedName>
</protein>
<evidence type="ECO:0000313" key="2">
    <source>
        <dbReference type="Proteomes" id="UP001157418"/>
    </source>
</evidence>
<dbReference type="AlphaFoldDB" id="A0AAU9MQU7"/>
<accession>A0AAU9MQU7</accession>